<dbReference type="AlphaFoldDB" id="A0A9N9HXK1"/>
<gene>
    <name evidence="2" type="ORF">ALEPTO_LOCUS11890</name>
</gene>
<evidence type="ECO:0000313" key="2">
    <source>
        <dbReference type="EMBL" id="CAG8710527.1"/>
    </source>
</evidence>
<reference evidence="2" key="1">
    <citation type="submission" date="2021-06" db="EMBL/GenBank/DDBJ databases">
        <authorList>
            <person name="Kallberg Y."/>
            <person name="Tangrot J."/>
            <person name="Rosling A."/>
        </authorList>
    </citation>
    <scope>NUCLEOTIDE SEQUENCE</scope>
    <source>
        <strain evidence="2">FL130A</strain>
    </source>
</reference>
<name>A0A9N9HXK1_9GLOM</name>
<proteinExistence type="predicted"/>
<protein>
    <submittedName>
        <fullName evidence="2">12409_t:CDS:1</fullName>
    </submittedName>
</protein>
<evidence type="ECO:0000313" key="3">
    <source>
        <dbReference type="Proteomes" id="UP000789508"/>
    </source>
</evidence>
<dbReference type="Proteomes" id="UP000789508">
    <property type="component" value="Unassembled WGS sequence"/>
</dbReference>
<feature type="non-terminal residue" evidence="2">
    <location>
        <position position="1"/>
    </location>
</feature>
<evidence type="ECO:0000256" key="1">
    <source>
        <dbReference type="SAM" id="MobiDB-lite"/>
    </source>
</evidence>
<comment type="caution">
    <text evidence="2">The sequence shown here is derived from an EMBL/GenBank/DDBJ whole genome shotgun (WGS) entry which is preliminary data.</text>
</comment>
<dbReference type="EMBL" id="CAJVPS010022358">
    <property type="protein sequence ID" value="CAG8710527.1"/>
    <property type="molecule type" value="Genomic_DNA"/>
</dbReference>
<feature type="region of interest" description="Disordered" evidence="1">
    <location>
        <begin position="291"/>
        <end position="313"/>
    </location>
</feature>
<organism evidence="2 3">
    <name type="scientific">Ambispora leptoticha</name>
    <dbReference type="NCBI Taxonomy" id="144679"/>
    <lineage>
        <taxon>Eukaryota</taxon>
        <taxon>Fungi</taxon>
        <taxon>Fungi incertae sedis</taxon>
        <taxon>Mucoromycota</taxon>
        <taxon>Glomeromycotina</taxon>
        <taxon>Glomeromycetes</taxon>
        <taxon>Archaeosporales</taxon>
        <taxon>Ambisporaceae</taxon>
        <taxon>Ambispora</taxon>
    </lineage>
</organism>
<accession>A0A9N9HXK1</accession>
<dbReference type="OrthoDB" id="10408859at2759"/>
<keyword evidence="3" id="KW-1185">Reference proteome</keyword>
<sequence>MKPEEKDAQVLNIRKSKLFLKAIQNNETNFALPDDDTGLTYLLGDKKYTYDDNTPDRPPYFPRNIRQREKRNVYNWDIQKTGLYIDRVLQFLEEFYYTAGDEREKEDGGDRSLQQIIDRDSQKRDAIKSNIENDNDESFLLLDNTEKYLRGFQYLYDFETKKSKIPDRPDLVFTNGFGIFVIVEMQKRAPNKGITKKWQKKKNDFYEHNHDDDIVAVLGAAFIAKTTTDSAIDTVSSGEDGDGGNESKLIFLQMDKRIAMSVAKIAKGREKKPNGATEAYNDPLEIDQTTINATSSPNIEGSREAEEKTTIQNHTRTSSIIKDFVELL</sequence>